<dbReference type="EMBL" id="ADCP02000003">
    <property type="protein sequence ID" value="EFV44403.1"/>
    <property type="molecule type" value="Genomic_DNA"/>
</dbReference>
<dbReference type="RefSeq" id="WP_005027269.1">
    <property type="nucleotide sequence ID" value="NZ_KE150240.1"/>
</dbReference>
<accession>E5Y6D1</accession>
<dbReference type="OrthoDB" id="479677at2"/>
<dbReference type="HOGENOM" id="CLU_052615_0_0_7"/>
<dbReference type="Gene3D" id="3.30.420.280">
    <property type="match status" value="1"/>
</dbReference>
<proteinExistence type="predicted"/>
<gene>
    <name evidence="1" type="ORF">HMPREF0179_01744</name>
</gene>
<keyword evidence="2" id="KW-1185">Reference proteome</keyword>
<dbReference type="AlphaFoldDB" id="E5Y6D1"/>
<comment type="caution">
    <text evidence="1">The sequence shown here is derived from an EMBL/GenBank/DDBJ whole genome shotgun (WGS) entry which is preliminary data.</text>
</comment>
<reference evidence="1 2" key="2">
    <citation type="submission" date="2013-04" db="EMBL/GenBank/DDBJ databases">
        <title>The Genome Sequence of Bilophila wadsworthia 3_1_6.</title>
        <authorList>
            <consortium name="The Broad Institute Genomics Platform"/>
            <person name="Earl A."/>
            <person name="Ward D."/>
            <person name="Feldgarden M."/>
            <person name="Gevers D."/>
            <person name="Sibley C."/>
            <person name="Strauss J."/>
            <person name="Allen-Vercoe E."/>
            <person name="Walker B."/>
            <person name="Young S."/>
            <person name="Zeng Q."/>
            <person name="Gargeya S."/>
            <person name="Fitzgerald M."/>
            <person name="Haas B."/>
            <person name="Abouelleil A."/>
            <person name="Allen A.W."/>
            <person name="Alvarado L."/>
            <person name="Arachchi H.M."/>
            <person name="Berlin A.M."/>
            <person name="Chapman S.B."/>
            <person name="Gainer-Dewar J."/>
            <person name="Goldberg J."/>
            <person name="Griggs A."/>
            <person name="Gujja S."/>
            <person name="Hansen M."/>
            <person name="Howarth C."/>
            <person name="Imamovic A."/>
            <person name="Ireland A."/>
            <person name="Larimer J."/>
            <person name="McCowan C."/>
            <person name="Murphy C."/>
            <person name="Pearson M."/>
            <person name="Poon T.W."/>
            <person name="Priest M."/>
            <person name="Roberts A."/>
            <person name="Saif S."/>
            <person name="Shea T."/>
            <person name="Sisk P."/>
            <person name="Sykes S."/>
            <person name="Wortman J."/>
            <person name="Nusbaum C."/>
            <person name="Birren B."/>
        </authorList>
    </citation>
    <scope>NUCLEOTIDE SEQUENCE [LARGE SCALE GENOMIC DNA]</scope>
    <source>
        <strain evidence="1 2">3_1_6</strain>
    </source>
</reference>
<organism evidence="1 2">
    <name type="scientific">Bilophila wadsworthia (strain 3_1_6)</name>
    <dbReference type="NCBI Taxonomy" id="563192"/>
    <lineage>
        <taxon>Bacteria</taxon>
        <taxon>Pseudomonadati</taxon>
        <taxon>Thermodesulfobacteriota</taxon>
        <taxon>Desulfovibrionia</taxon>
        <taxon>Desulfovibrionales</taxon>
        <taxon>Desulfovibrionaceae</taxon>
        <taxon>Bilophila</taxon>
    </lineage>
</organism>
<dbReference type="eggNOG" id="COG5323">
    <property type="taxonomic scope" value="Bacteria"/>
</dbReference>
<dbReference type="STRING" id="563192.HMPREF0179_01744"/>
<sequence length="434" mass="49486">MEITLPHNWRPRDYQIPMWRYMEHGGRRSVLLWHRRAGKDDNSLRYLASTAMEKTATYWYLLPKAVQVRRAIWEAVNPHTGKRRVIEAFPDAIVARTRDNEMTLTLANGSSVHFLGADNFDTLVGSPPYGIVFSEYSLTNPLSWAYLKPILEENGGWAIFNFTSRGRNHAATLYEYAAGEESWFAQRLPVTETSVFTPEQVEEIRKEMHRTYGEEDGEALFRQEYMCDLDAPVVGAYYGKLLARAADEGRITGVPYDPAAPVFTAWDLGMDDSTAIWVAQCVGREIHLIDYYEANGQPLAHYADWVRGRGYGRPTHYLPHDARARELGTGKSREEVLAGLDIGPVLVVPQQSVADGINAVRTILPRCWFDQIKCGAGAEALRNYRKEYDEKRKVFHDRPLHDWTSHAADAFRYLALSCGQHQKSGSKGFRPRRR</sequence>
<evidence type="ECO:0000313" key="1">
    <source>
        <dbReference type="EMBL" id="EFV44403.1"/>
    </source>
</evidence>
<dbReference type="InterPro" id="IPR027417">
    <property type="entry name" value="P-loop_NTPase"/>
</dbReference>
<dbReference type="Proteomes" id="UP000006034">
    <property type="component" value="Unassembled WGS sequence"/>
</dbReference>
<reference evidence="1 2" key="1">
    <citation type="submission" date="2010-10" db="EMBL/GenBank/DDBJ databases">
        <authorList>
            <consortium name="The Broad Institute Genome Sequencing Platform"/>
            <person name="Ward D."/>
            <person name="Earl A."/>
            <person name="Feldgarden M."/>
            <person name="Young S.K."/>
            <person name="Gargeya S."/>
            <person name="Zeng Q."/>
            <person name="Alvarado L."/>
            <person name="Berlin A."/>
            <person name="Bochicchio J."/>
            <person name="Chapman S.B."/>
            <person name="Chen Z."/>
            <person name="Freedman E."/>
            <person name="Gellesch M."/>
            <person name="Goldberg J."/>
            <person name="Griggs A."/>
            <person name="Gujja S."/>
            <person name="Heilman E."/>
            <person name="Heiman D."/>
            <person name="Howarth C."/>
            <person name="Mehta T."/>
            <person name="Neiman D."/>
            <person name="Pearson M."/>
            <person name="Roberts A."/>
            <person name="Saif S."/>
            <person name="Shea T."/>
            <person name="Shenoy N."/>
            <person name="Sisk P."/>
            <person name="Stolte C."/>
            <person name="Sykes S."/>
            <person name="White J."/>
            <person name="Yandava C."/>
            <person name="Allen-Vercoe E."/>
            <person name="Sibley C."/>
            <person name="Ambrose C.E."/>
            <person name="Strauss J."/>
            <person name="Daigneault M."/>
            <person name="Haas B."/>
            <person name="Nusbaum C."/>
            <person name="Birren B."/>
        </authorList>
    </citation>
    <scope>NUCLEOTIDE SEQUENCE [LARGE SCALE GENOMIC DNA]</scope>
    <source>
        <strain evidence="1 2">3_1_6</strain>
    </source>
</reference>
<name>E5Y6D1_BILW3</name>
<dbReference type="Gene3D" id="3.40.50.300">
    <property type="entry name" value="P-loop containing nucleotide triphosphate hydrolases"/>
    <property type="match status" value="1"/>
</dbReference>
<protein>
    <submittedName>
        <fullName evidence="1">Uncharacterized protein</fullName>
    </submittedName>
</protein>
<evidence type="ECO:0000313" key="2">
    <source>
        <dbReference type="Proteomes" id="UP000006034"/>
    </source>
</evidence>
<dbReference type="GeneID" id="78087427"/>